<evidence type="ECO:0000313" key="1">
    <source>
        <dbReference type="EMBL" id="KHN73003.1"/>
    </source>
</evidence>
<reference evidence="1 2" key="1">
    <citation type="submission" date="2014-11" db="EMBL/GenBank/DDBJ databases">
        <title>Genetic blueprint of the zoonotic pathogen Toxocara canis.</title>
        <authorList>
            <person name="Zhu X.-Q."/>
            <person name="Korhonen P.K."/>
            <person name="Cai H."/>
            <person name="Young N.D."/>
            <person name="Nejsum P."/>
            <person name="von Samson-Himmelstjerna G."/>
            <person name="Boag P.R."/>
            <person name="Tan P."/>
            <person name="Li Q."/>
            <person name="Min J."/>
            <person name="Yang Y."/>
            <person name="Wang X."/>
            <person name="Fang X."/>
            <person name="Hall R.S."/>
            <person name="Hofmann A."/>
            <person name="Sternberg P.W."/>
            <person name="Jex A.R."/>
            <person name="Gasser R.B."/>
        </authorList>
    </citation>
    <scope>NUCLEOTIDE SEQUENCE [LARGE SCALE GENOMIC DNA]</scope>
    <source>
        <strain evidence="1">PN_DK_2014</strain>
    </source>
</reference>
<accession>A0A0B2UUC3</accession>
<protein>
    <submittedName>
        <fullName evidence="1">Uncharacterized protein</fullName>
    </submittedName>
</protein>
<dbReference type="AlphaFoldDB" id="A0A0B2UUC3"/>
<keyword evidence="2" id="KW-1185">Reference proteome</keyword>
<dbReference type="EMBL" id="JPKZ01003177">
    <property type="protein sequence ID" value="KHN73003.1"/>
    <property type="molecule type" value="Genomic_DNA"/>
</dbReference>
<proteinExistence type="predicted"/>
<comment type="caution">
    <text evidence="1">The sequence shown here is derived from an EMBL/GenBank/DDBJ whole genome shotgun (WGS) entry which is preliminary data.</text>
</comment>
<gene>
    <name evidence="1" type="ORF">Tcan_12420</name>
</gene>
<dbReference type="OrthoDB" id="276261at2759"/>
<name>A0A0B2UUC3_TOXCA</name>
<dbReference type="Proteomes" id="UP000031036">
    <property type="component" value="Unassembled WGS sequence"/>
</dbReference>
<evidence type="ECO:0000313" key="2">
    <source>
        <dbReference type="Proteomes" id="UP000031036"/>
    </source>
</evidence>
<sequence>MEGRYSNLSCGVVYGPIGNEKLERLRAIISGACDIQQLVTVCCYLEKGTTSIQNAEQKLSQV</sequence>
<organism evidence="1 2">
    <name type="scientific">Toxocara canis</name>
    <name type="common">Canine roundworm</name>
    <dbReference type="NCBI Taxonomy" id="6265"/>
    <lineage>
        <taxon>Eukaryota</taxon>
        <taxon>Metazoa</taxon>
        <taxon>Ecdysozoa</taxon>
        <taxon>Nematoda</taxon>
        <taxon>Chromadorea</taxon>
        <taxon>Rhabditida</taxon>
        <taxon>Spirurina</taxon>
        <taxon>Ascaridomorpha</taxon>
        <taxon>Ascaridoidea</taxon>
        <taxon>Toxocaridae</taxon>
        <taxon>Toxocara</taxon>
    </lineage>
</organism>